<feature type="transmembrane region" description="Helical" evidence="21">
    <location>
        <begin position="711"/>
        <end position="733"/>
    </location>
</feature>
<keyword evidence="17 21" id="KW-0472">Membrane</keyword>
<evidence type="ECO:0000256" key="19">
    <source>
        <dbReference type="ARBA" id="ARBA00033239"/>
    </source>
</evidence>
<evidence type="ECO:0000313" key="24">
    <source>
        <dbReference type="Proteomes" id="UP001299265"/>
    </source>
</evidence>
<dbReference type="FunFam" id="2.70.150.10:FF:000002">
    <property type="entry name" value="Copper-transporting ATPase 1, putative"/>
    <property type="match status" value="1"/>
</dbReference>
<organism evidence="23 24">
    <name type="scientific">Lientehia hominis</name>
    <dbReference type="NCBI Taxonomy" id="2897778"/>
    <lineage>
        <taxon>Bacteria</taxon>
        <taxon>Bacillati</taxon>
        <taxon>Bacillota</taxon>
        <taxon>Clostridia</taxon>
        <taxon>Lachnospirales</taxon>
        <taxon>Lachnospiraceae</taxon>
        <taxon>Lientehia</taxon>
    </lineage>
</organism>
<evidence type="ECO:0000256" key="21">
    <source>
        <dbReference type="RuleBase" id="RU362081"/>
    </source>
</evidence>
<dbReference type="InterPro" id="IPR018303">
    <property type="entry name" value="ATPase_P-typ_P_site"/>
</dbReference>
<dbReference type="InterPro" id="IPR006121">
    <property type="entry name" value="HMA_dom"/>
</dbReference>
<proteinExistence type="inferred from homology"/>
<dbReference type="Pfam" id="PF00403">
    <property type="entry name" value="HMA"/>
    <property type="match status" value="2"/>
</dbReference>
<dbReference type="EC" id="7.2.2.8" evidence="3"/>
<accession>A0AAP2RLV0</accession>
<dbReference type="SUPFAM" id="SSF55008">
    <property type="entry name" value="HMA, heavy metal-associated domain"/>
    <property type="match status" value="2"/>
</dbReference>
<dbReference type="InterPro" id="IPR008250">
    <property type="entry name" value="ATPase_P-typ_transduc_dom_A_sf"/>
</dbReference>
<keyword evidence="16" id="KW-0406">Ion transport</keyword>
<keyword evidence="5" id="KW-0813">Transport</keyword>
<keyword evidence="8" id="KW-0677">Repeat</keyword>
<dbReference type="SFLD" id="SFLDS00003">
    <property type="entry name" value="Haloacid_Dehalogenase"/>
    <property type="match status" value="1"/>
</dbReference>
<sequence>MKQKFNVTGMSCSSCSANVEKSVRKLPGVKTAAVNLLSNSLVVEYEETALDDDAIIAAVVHAGYGASVAGKESGKKKGGDVKEKNPVEEQLKNMKYRLIVSICFMIPLMYVSMGHMIGLPLPGFLSGHQNAVGYGMTQFLLTLPVMYVNRKYYQVGFKALWHRAPNMDSLIAIGSGAALVHGIAAIYMMGYGLGIQDMELVASYHMDLYFESVSMILTLITVGKYLETRSKSKTSDAISKLYDLAPKTATVVRDGKEEEILVEEVVAGDILAVRPGQSIPVDGVIVEGQASVDQSALTGESIPVEKGEGDTVIAATINKNGYFTFRATRVGNDTTLAKIIQLVEDANSSKAPIAKLADKIAGVFVPVVITIALLATIIWVLVGAAFGFALSIGISVLVISCPCALGLATPVAIMVGTGKGAENGILIKSAESLEVVHSVKTVVMDKTGTITEGKPKVTDILPLEPKSLDGRKEKLDENSLLLLAASLEKPSEHPLAEAIVEEAEDRGLEFLQTDGFQAVSGRGIKAALSGKACLAGNQSFMEENGVDVAQAESTAHRLAEEGKTPLFFARDGVLCGIIGVADVVKPTSEQAIKELEHMGIEVVMLTGDNERTANAIKNQLGISKVIAEVMPQDKEKAVRDIQESGRRVAMVGDGINDAPALARADVGIAIGAGTDVAMESADIVLMKSDLLDVVTAIQLSKSVLRNIKENLFWAFFYNSIGIPLAAGVFYNLLQWKLNPMFAAAAMSLSSVCVVSNALRLKGFRTKFAFHTEAPAKEISCPDGSCIRKPIEDKKKGEDETMKKIMKIEGMSCNHCKMSAEKALNAIDGVTAVVDLEKKLAEITIEKEVADETLKAAIVEAGFEPGEIQ</sequence>
<dbReference type="InterPro" id="IPR017969">
    <property type="entry name" value="Heavy-metal-associated_CS"/>
</dbReference>
<evidence type="ECO:0000256" key="6">
    <source>
        <dbReference type="ARBA" id="ARBA00022692"/>
    </source>
</evidence>
<keyword evidence="21" id="KW-1003">Cell membrane</keyword>
<dbReference type="PANTHER" id="PTHR43520">
    <property type="entry name" value="ATP7, ISOFORM B"/>
    <property type="match status" value="1"/>
</dbReference>
<comment type="subcellular location">
    <subcellularLocation>
        <location evidence="1">Cell membrane</location>
        <topology evidence="1">Multi-pass membrane protein</topology>
    </subcellularLocation>
</comment>
<dbReference type="InterPro" id="IPR044492">
    <property type="entry name" value="P_typ_ATPase_HD_dom"/>
</dbReference>
<feature type="transmembrane region" description="Helical" evidence="21">
    <location>
        <begin position="360"/>
        <end position="382"/>
    </location>
</feature>
<evidence type="ECO:0000256" key="12">
    <source>
        <dbReference type="ARBA" id="ARBA00022842"/>
    </source>
</evidence>
<dbReference type="CDD" id="cd02094">
    <property type="entry name" value="P-type_ATPase_Cu-like"/>
    <property type="match status" value="1"/>
</dbReference>
<evidence type="ECO:0000256" key="4">
    <source>
        <dbReference type="ARBA" id="ARBA00015102"/>
    </source>
</evidence>
<dbReference type="InterPro" id="IPR036163">
    <property type="entry name" value="HMA_dom_sf"/>
</dbReference>
<dbReference type="Proteomes" id="UP001299265">
    <property type="component" value="Unassembled WGS sequence"/>
</dbReference>
<dbReference type="GO" id="GO:0005507">
    <property type="term" value="F:copper ion binding"/>
    <property type="evidence" value="ECO:0007669"/>
    <property type="project" value="InterPro"/>
</dbReference>
<evidence type="ECO:0000256" key="11">
    <source>
        <dbReference type="ARBA" id="ARBA00022840"/>
    </source>
</evidence>
<keyword evidence="15" id="KW-0186">Copper</keyword>
<keyword evidence="12" id="KW-0460">Magnesium</keyword>
<comment type="caution">
    <text evidence="23">The sequence shown here is derived from an EMBL/GenBank/DDBJ whole genome shotgun (WGS) entry which is preliminary data.</text>
</comment>
<feature type="transmembrane region" description="Helical" evidence="21">
    <location>
        <begin position="170"/>
        <end position="188"/>
    </location>
</feature>
<protein>
    <recommendedName>
        <fullName evidence="4">Copper-exporting P-type ATPase</fullName>
        <ecNumber evidence="3">7.2.2.8</ecNumber>
    </recommendedName>
    <alternativeName>
        <fullName evidence="18">Copper-exporting P-type ATPase A</fullName>
    </alternativeName>
    <alternativeName>
        <fullName evidence="19">Cu(+)-exporting ATPase</fullName>
    </alternativeName>
</protein>
<keyword evidence="10" id="KW-0187">Copper transport</keyword>
<dbReference type="GO" id="GO:0055070">
    <property type="term" value="P:copper ion homeostasis"/>
    <property type="evidence" value="ECO:0007669"/>
    <property type="project" value="TreeGrafter"/>
</dbReference>
<evidence type="ECO:0000256" key="3">
    <source>
        <dbReference type="ARBA" id="ARBA00012517"/>
    </source>
</evidence>
<evidence type="ECO:0000256" key="13">
    <source>
        <dbReference type="ARBA" id="ARBA00022967"/>
    </source>
</evidence>
<dbReference type="PRINTS" id="PR00943">
    <property type="entry name" value="CUATPASE"/>
</dbReference>
<dbReference type="SFLD" id="SFLDF00027">
    <property type="entry name" value="p-type_atpase"/>
    <property type="match status" value="1"/>
</dbReference>
<dbReference type="PROSITE" id="PS01047">
    <property type="entry name" value="HMA_1"/>
    <property type="match status" value="1"/>
</dbReference>
<dbReference type="InterPro" id="IPR059000">
    <property type="entry name" value="ATPase_P-type_domA"/>
</dbReference>
<dbReference type="Gene3D" id="3.40.50.1000">
    <property type="entry name" value="HAD superfamily/HAD-like"/>
    <property type="match status" value="1"/>
</dbReference>
<dbReference type="SUPFAM" id="SSF81665">
    <property type="entry name" value="Calcium ATPase, transmembrane domain M"/>
    <property type="match status" value="1"/>
</dbReference>
<dbReference type="CDD" id="cd00371">
    <property type="entry name" value="HMA"/>
    <property type="match status" value="2"/>
</dbReference>
<evidence type="ECO:0000256" key="10">
    <source>
        <dbReference type="ARBA" id="ARBA00022796"/>
    </source>
</evidence>
<dbReference type="RefSeq" id="WP_231063429.1">
    <property type="nucleotide sequence ID" value="NZ_JAJNOR010000010.1"/>
</dbReference>
<dbReference type="PRINTS" id="PR00119">
    <property type="entry name" value="CATATPASE"/>
</dbReference>
<evidence type="ECO:0000256" key="9">
    <source>
        <dbReference type="ARBA" id="ARBA00022741"/>
    </source>
</evidence>
<reference evidence="23 24" key="1">
    <citation type="submission" date="2021-11" db="EMBL/GenBank/DDBJ databases">
        <title>Lacrimispora sp. nov. NSJ-141 isolated from human feces.</title>
        <authorList>
            <person name="Abdugheni R."/>
        </authorList>
    </citation>
    <scope>NUCLEOTIDE SEQUENCE [LARGE SCALE GENOMIC DNA]</scope>
    <source>
        <strain evidence="23 24">NSJ-141</strain>
    </source>
</reference>
<dbReference type="PANTHER" id="PTHR43520:SF8">
    <property type="entry name" value="P-TYPE CU(+) TRANSPORTER"/>
    <property type="match status" value="1"/>
</dbReference>
<evidence type="ECO:0000256" key="18">
    <source>
        <dbReference type="ARBA" id="ARBA00029719"/>
    </source>
</evidence>
<dbReference type="EMBL" id="JAJNOR010000010">
    <property type="protein sequence ID" value="MCD2493583.1"/>
    <property type="molecule type" value="Genomic_DNA"/>
</dbReference>
<dbReference type="InterPro" id="IPR023299">
    <property type="entry name" value="ATPase_P-typ_cyto_dom_N"/>
</dbReference>
<dbReference type="NCBIfam" id="TIGR01494">
    <property type="entry name" value="ATPase_P-type"/>
    <property type="match status" value="2"/>
</dbReference>
<dbReference type="SUPFAM" id="SSF56784">
    <property type="entry name" value="HAD-like"/>
    <property type="match status" value="1"/>
</dbReference>
<comment type="similarity">
    <text evidence="2 21">Belongs to the cation transport ATPase (P-type) (TC 3.A.3) family. Type IB subfamily.</text>
</comment>
<dbReference type="Pfam" id="PF00702">
    <property type="entry name" value="Hydrolase"/>
    <property type="match status" value="1"/>
</dbReference>
<feature type="transmembrane region" description="Helical" evidence="21">
    <location>
        <begin position="98"/>
        <end position="119"/>
    </location>
</feature>
<dbReference type="InterPro" id="IPR001757">
    <property type="entry name" value="P_typ_ATPase"/>
</dbReference>
<evidence type="ECO:0000256" key="20">
    <source>
        <dbReference type="ARBA" id="ARBA00049289"/>
    </source>
</evidence>
<evidence type="ECO:0000256" key="7">
    <source>
        <dbReference type="ARBA" id="ARBA00022723"/>
    </source>
</evidence>
<evidence type="ECO:0000256" key="2">
    <source>
        <dbReference type="ARBA" id="ARBA00006024"/>
    </source>
</evidence>
<dbReference type="GO" id="GO:0005524">
    <property type="term" value="F:ATP binding"/>
    <property type="evidence" value="ECO:0007669"/>
    <property type="project" value="UniProtKB-UniRule"/>
</dbReference>
<dbReference type="Gene3D" id="2.70.150.10">
    <property type="entry name" value="Calcium-transporting ATPase, cytoplasmic transduction domain A"/>
    <property type="match status" value="1"/>
</dbReference>
<dbReference type="GO" id="GO:0043682">
    <property type="term" value="F:P-type divalent copper transporter activity"/>
    <property type="evidence" value="ECO:0007669"/>
    <property type="project" value="TreeGrafter"/>
</dbReference>
<dbReference type="InterPro" id="IPR006122">
    <property type="entry name" value="HMA_Cu_ion-bd"/>
</dbReference>
<comment type="catalytic activity">
    <reaction evidence="20">
        <text>Cu(+)(in) + ATP + H2O = Cu(+)(out) + ADP + phosphate + H(+)</text>
        <dbReference type="Rhea" id="RHEA:25792"/>
        <dbReference type="ChEBI" id="CHEBI:15377"/>
        <dbReference type="ChEBI" id="CHEBI:15378"/>
        <dbReference type="ChEBI" id="CHEBI:30616"/>
        <dbReference type="ChEBI" id="CHEBI:43474"/>
        <dbReference type="ChEBI" id="CHEBI:49552"/>
        <dbReference type="ChEBI" id="CHEBI:456216"/>
        <dbReference type="EC" id="7.2.2.8"/>
    </reaction>
</comment>
<dbReference type="GO" id="GO:0016887">
    <property type="term" value="F:ATP hydrolysis activity"/>
    <property type="evidence" value="ECO:0007669"/>
    <property type="project" value="InterPro"/>
</dbReference>
<feature type="domain" description="HMA" evidence="22">
    <location>
        <begin position="801"/>
        <end position="865"/>
    </location>
</feature>
<dbReference type="FunFam" id="3.40.50.1000:FF:000031">
    <property type="entry name" value="Probable copper-transporting ATPase HMA5"/>
    <property type="match status" value="1"/>
</dbReference>
<evidence type="ECO:0000259" key="22">
    <source>
        <dbReference type="PROSITE" id="PS50846"/>
    </source>
</evidence>
<dbReference type="NCBIfam" id="TIGR01511">
    <property type="entry name" value="ATPase-IB1_Cu"/>
    <property type="match status" value="1"/>
</dbReference>
<dbReference type="GO" id="GO:0005886">
    <property type="term" value="C:plasma membrane"/>
    <property type="evidence" value="ECO:0007669"/>
    <property type="project" value="UniProtKB-SubCell"/>
</dbReference>
<dbReference type="SUPFAM" id="SSF81653">
    <property type="entry name" value="Calcium ATPase, transduction domain A"/>
    <property type="match status" value="1"/>
</dbReference>
<dbReference type="SFLD" id="SFLDG00002">
    <property type="entry name" value="C1.7:_P-type_atpase_like"/>
    <property type="match status" value="1"/>
</dbReference>
<keyword evidence="9 21" id="KW-0547">Nucleotide-binding</keyword>
<dbReference type="Gene3D" id="3.30.70.100">
    <property type="match status" value="2"/>
</dbReference>
<name>A0AAP2RLV0_9FIRM</name>
<feature type="transmembrane region" description="Helical" evidence="21">
    <location>
        <begin position="131"/>
        <end position="149"/>
    </location>
</feature>
<evidence type="ECO:0000256" key="15">
    <source>
        <dbReference type="ARBA" id="ARBA00023008"/>
    </source>
</evidence>
<dbReference type="AlphaFoldDB" id="A0AAP2RLV0"/>
<evidence type="ECO:0000256" key="1">
    <source>
        <dbReference type="ARBA" id="ARBA00004651"/>
    </source>
</evidence>
<dbReference type="Pfam" id="PF00122">
    <property type="entry name" value="E1-E2_ATPase"/>
    <property type="match status" value="1"/>
</dbReference>
<keyword evidence="13" id="KW-1278">Translocase</keyword>
<dbReference type="InterPro" id="IPR036412">
    <property type="entry name" value="HAD-like_sf"/>
</dbReference>
<feature type="transmembrane region" description="Helical" evidence="21">
    <location>
        <begin position="208"/>
        <end position="226"/>
    </location>
</feature>
<keyword evidence="6 21" id="KW-0812">Transmembrane</keyword>
<dbReference type="PROSITE" id="PS50846">
    <property type="entry name" value="HMA_2"/>
    <property type="match status" value="2"/>
</dbReference>
<gene>
    <name evidence="23" type="ORF">LQE92_13290</name>
</gene>
<evidence type="ECO:0000256" key="8">
    <source>
        <dbReference type="ARBA" id="ARBA00022737"/>
    </source>
</evidence>
<feature type="domain" description="HMA" evidence="22">
    <location>
        <begin position="1"/>
        <end position="67"/>
    </location>
</feature>
<dbReference type="FunFam" id="3.30.70.100:FF:000005">
    <property type="entry name" value="Copper-exporting P-type ATPase A"/>
    <property type="match status" value="1"/>
</dbReference>
<feature type="transmembrane region" description="Helical" evidence="21">
    <location>
        <begin position="388"/>
        <end position="413"/>
    </location>
</feature>
<keyword evidence="24" id="KW-1185">Reference proteome</keyword>
<dbReference type="NCBIfam" id="TIGR01525">
    <property type="entry name" value="ATPase-IB_hvy"/>
    <property type="match status" value="1"/>
</dbReference>
<dbReference type="Gene3D" id="3.40.1110.10">
    <property type="entry name" value="Calcium-transporting ATPase, cytoplasmic domain N"/>
    <property type="match status" value="2"/>
</dbReference>
<dbReference type="InterPro" id="IPR023214">
    <property type="entry name" value="HAD_sf"/>
</dbReference>
<evidence type="ECO:0000256" key="17">
    <source>
        <dbReference type="ARBA" id="ARBA00023136"/>
    </source>
</evidence>
<evidence type="ECO:0000313" key="23">
    <source>
        <dbReference type="EMBL" id="MCD2493583.1"/>
    </source>
</evidence>
<keyword evidence="14 21" id="KW-1133">Transmembrane helix</keyword>
<evidence type="ECO:0000256" key="16">
    <source>
        <dbReference type="ARBA" id="ARBA00023065"/>
    </source>
</evidence>
<keyword evidence="7 21" id="KW-0479">Metal-binding</keyword>
<keyword evidence="11 21" id="KW-0067">ATP-binding</keyword>
<dbReference type="PROSITE" id="PS00154">
    <property type="entry name" value="ATPASE_E1_E2"/>
    <property type="match status" value="1"/>
</dbReference>
<dbReference type="InterPro" id="IPR027256">
    <property type="entry name" value="P-typ_ATPase_IB"/>
</dbReference>
<dbReference type="NCBIfam" id="TIGR00003">
    <property type="entry name" value="copper ion binding protein"/>
    <property type="match status" value="2"/>
</dbReference>
<feature type="transmembrane region" description="Helical" evidence="21">
    <location>
        <begin position="739"/>
        <end position="758"/>
    </location>
</feature>
<dbReference type="GO" id="GO:0140581">
    <property type="term" value="F:P-type monovalent copper transporter activity"/>
    <property type="evidence" value="ECO:0007669"/>
    <property type="project" value="UniProtKB-EC"/>
</dbReference>
<dbReference type="InterPro" id="IPR023298">
    <property type="entry name" value="ATPase_P-typ_TM_dom_sf"/>
</dbReference>
<evidence type="ECO:0000256" key="14">
    <source>
        <dbReference type="ARBA" id="ARBA00022989"/>
    </source>
</evidence>
<evidence type="ECO:0000256" key="5">
    <source>
        <dbReference type="ARBA" id="ARBA00022448"/>
    </source>
</evidence>